<evidence type="ECO:0000313" key="3">
    <source>
        <dbReference type="Proteomes" id="UP000076925"/>
    </source>
</evidence>
<keyword evidence="3" id="KW-1185">Reference proteome</keyword>
<protein>
    <submittedName>
        <fullName evidence="2">Uncharacterized protein</fullName>
    </submittedName>
</protein>
<feature type="coiled-coil region" evidence="1">
    <location>
        <begin position="60"/>
        <end position="87"/>
    </location>
</feature>
<name>A0A139XGB7_9CYAN</name>
<keyword evidence="1" id="KW-0175">Coiled coil</keyword>
<organism evidence="2 3">
    <name type="scientific">Scytonema hofmannii PCC 7110</name>
    <dbReference type="NCBI Taxonomy" id="128403"/>
    <lineage>
        <taxon>Bacteria</taxon>
        <taxon>Bacillati</taxon>
        <taxon>Cyanobacteriota</taxon>
        <taxon>Cyanophyceae</taxon>
        <taxon>Nostocales</taxon>
        <taxon>Scytonemataceae</taxon>
        <taxon>Scytonema</taxon>
    </lineage>
</organism>
<dbReference type="AlphaFoldDB" id="A0A139XGB7"/>
<accession>A0A139XGB7</accession>
<evidence type="ECO:0000256" key="1">
    <source>
        <dbReference type="SAM" id="Coils"/>
    </source>
</evidence>
<sequence>MSPQKRRKKATPEDSTRRLTLYMTESLYTLLESQSQVDGISMSGLTVNLLSLFLASPQGQKLKEEAKQQHRTLIQQLENDLLRFEKELSPETLSEIQRLAELSERSLDQMILYLVKLGLRIYKMRIESDLNEQL</sequence>
<dbReference type="RefSeq" id="WP_017742120.1">
    <property type="nucleotide sequence ID" value="NZ_KQ976354.1"/>
</dbReference>
<gene>
    <name evidence="2" type="ORF">WA1_00850</name>
</gene>
<evidence type="ECO:0000313" key="2">
    <source>
        <dbReference type="EMBL" id="KYC43745.1"/>
    </source>
</evidence>
<comment type="caution">
    <text evidence="2">The sequence shown here is derived from an EMBL/GenBank/DDBJ whole genome shotgun (WGS) entry which is preliminary data.</text>
</comment>
<dbReference type="OrthoDB" id="426097at2"/>
<dbReference type="Proteomes" id="UP000076925">
    <property type="component" value="Unassembled WGS sequence"/>
</dbReference>
<reference evidence="2 3" key="1">
    <citation type="journal article" date="2013" name="Genome Biol. Evol.">
        <title>Genomes of Stigonematalean cyanobacteria (subsection V) and the evolution of oxygenic photosynthesis from prokaryotes to plastids.</title>
        <authorList>
            <person name="Dagan T."/>
            <person name="Roettger M."/>
            <person name="Stucken K."/>
            <person name="Landan G."/>
            <person name="Koch R."/>
            <person name="Major P."/>
            <person name="Gould S.B."/>
            <person name="Goremykin V.V."/>
            <person name="Rippka R."/>
            <person name="Tandeau de Marsac N."/>
            <person name="Gugger M."/>
            <person name="Lockhart P.J."/>
            <person name="Allen J.F."/>
            <person name="Brune I."/>
            <person name="Maus I."/>
            <person name="Puhler A."/>
            <person name="Martin W.F."/>
        </authorList>
    </citation>
    <scope>NUCLEOTIDE SEQUENCE [LARGE SCALE GENOMIC DNA]</scope>
    <source>
        <strain evidence="2 3">PCC 7110</strain>
    </source>
</reference>
<proteinExistence type="predicted"/>
<dbReference type="EMBL" id="ANNX02000012">
    <property type="protein sequence ID" value="KYC43745.1"/>
    <property type="molecule type" value="Genomic_DNA"/>
</dbReference>